<organism evidence="24 25">
    <name type="scientific">Labeo rohita</name>
    <name type="common">Indian major carp</name>
    <name type="synonym">Cyprinus rohita</name>
    <dbReference type="NCBI Taxonomy" id="84645"/>
    <lineage>
        <taxon>Eukaryota</taxon>
        <taxon>Metazoa</taxon>
        <taxon>Chordata</taxon>
        <taxon>Craniata</taxon>
        <taxon>Vertebrata</taxon>
        <taxon>Euteleostomi</taxon>
        <taxon>Actinopterygii</taxon>
        <taxon>Neopterygii</taxon>
        <taxon>Teleostei</taxon>
        <taxon>Ostariophysi</taxon>
        <taxon>Cypriniformes</taxon>
        <taxon>Cyprinidae</taxon>
        <taxon>Labeoninae</taxon>
        <taxon>Labeonini</taxon>
        <taxon>Labeo</taxon>
    </lineage>
</organism>
<evidence type="ECO:0000256" key="11">
    <source>
        <dbReference type="ARBA" id="ARBA00023193"/>
    </source>
</evidence>
<evidence type="ECO:0000256" key="7">
    <source>
        <dbReference type="ARBA" id="ARBA00022777"/>
    </source>
</evidence>
<dbReference type="SUPFAM" id="SSF56112">
    <property type="entry name" value="Protein kinase-like (PK-like)"/>
    <property type="match status" value="1"/>
</dbReference>
<keyword evidence="10" id="KW-1015">Disulfide bond</keyword>
<sequence length="1717" mass="191356">MAEESSSSSVVSTVNSRSFHIRRGLSTQDRGPRGGIFSLTDTEDDVQFDTSDSDSNCEVLLAGRQYPSIQEFASAIPNQLLLGSLLEHLCFVYESDPTRSRMLFKVIGQRLSAMNLLSPLAISDEFSTVRLQHNRAFTELLHATSSSLFPQILNYRRPELKTSRYLSEFEEIAKLGKGSYGKVFKVTNKLDGQEYAVKKILIKKVTRDDCMKVLREVKVLSSLQHPNIVGYHTAWMEHVQPAVKNSKSFISQTFPALEKPLQKDGCTQENTNSSDGSSIVFEHSEQAEAKENEVAIESLSVKPSTSKEEMGHAVCPKNVRNPQNFVPCVFLGKPRATVSKCPAAKWDSSTLSEDDLSQNRLELNNNSYIDMDTNEWSEKQVQEVQFHLMLYIQMQLCEQSLKDWIQERNSRTTEGVLKSADPCESVDSEHALKILKKILEGVEYIHSRGIMHRDLKPRNIFLHGPECQVKIGDFGLACQNIIMDEHEQLPSSSQAGANTDSAHTSGVGTFVYAAPEQLEGSQYDSKSDLYSIGVIAFELFQPFGTEMERVHILGELRQGKIPNTLSKNWPLLAKYITLLTSTDPSMRPSASQLLQSDLYSTNDMVIHSLKRKINEQEEEIVQLRRQISELQISQNAIHIDKPPEKPDLESVRCKHSSSLTPFSSRDMESSSSSWSVGPSATELSRAKTACMAPTIGVTVNGMVMTSGDGIALPQKVLFSPERLCLKWNQGQRVGAGLQNMGNTCFLNSTLQCLTYTAPLANYMLTREHTKTCHEPGFCMMCTMQNHVTQVFANSGNVFKPLGVLNELKRIGKHFRHGSQEDAHEFLRYTVDAMQKSCLPGSNCKAVSDTFDPYLDISLEIKTAQTLSKAFEQFVKAEQLDGDNAYKCSKCKKMVTASKRFTIHRSSNVLTISLKRFTNFNGGKITKDVRYTEYLDLRPFMSQTHGDPQIYALYAVLVHSGFSCHAGHYYCYIKASNGQWYQMNDSSVSLSDIRTVLNQQAYLLFYIRSPDAKNGSDFSQMNHTPGQSSPRPSIPVKMNGPQFTSTSFIGPQLPPHMLKSSSYVNGNGSSKEYHGGSKPNRNFCGVTKLGSGPSHTSSSASASSSTSLVRPMGIPELSKRPKLTFLIGQGKPVRPTQTQSNPNCSLSSASHSQPTSSSTSASTSGFPQVNGTHTGASFLVPYGQESSEESDQEAGALENGSVKPYLAPKITNGNGVRDDTQSHNSSSLPQLTQKTNGSNGFPELHVHENGSGPAHNSQNGLHKANGFNHADKVVGASHSSSQIANPSNSSDLQFSSNPGYNSSSQSASQVQSASSSNASLVSKTVDTDLKAQTASKAQSIQDHDTHAAVGMSHLQGNNSLSLHAGDGHTSPRRLKEEFRSSEGESKESKPSHIDKFGSGDGRGEDRNRVLERPHFSSTLKDRDRHRHYRDYNERSRSRYGHSYRESRPFRERSTSRERHHRDREGERHWDRFSHHRRDHYHSQRRPREERDRSRDRRFVSDVYRPSGHHNRDGYSSHSHRGEDGGYGRTSHTVNGSKVKPSSPRSVSPLPGHYKRKRSPSADARQSSDEHSEKDLSDGNEDSSSKRHKKKKKKKKKRREDEERPHARRDVSPRREEHDSRARNGAEKGSQHHSSESLHNVHRDHVEDQQQLNGHKANGLSCYSGSELDLCHTGMEKDMKYKYLDHCTTVNSTKTHSNGNGDVDGVGYGFFSTLYINEL</sequence>
<dbReference type="PROSITE" id="PS50011">
    <property type="entry name" value="PROTEIN_KINASE_DOM"/>
    <property type="match status" value="1"/>
</dbReference>
<dbReference type="Gene3D" id="1.10.510.10">
    <property type="entry name" value="Transferase(Phosphotransferase) domain 1"/>
    <property type="match status" value="1"/>
</dbReference>
<evidence type="ECO:0000256" key="9">
    <source>
        <dbReference type="ARBA" id="ARBA00022843"/>
    </source>
</evidence>
<feature type="compositionally biased region" description="Low complexity" evidence="21">
    <location>
        <begin position="1535"/>
        <end position="1549"/>
    </location>
</feature>
<evidence type="ECO:0000256" key="18">
    <source>
        <dbReference type="ARBA" id="ARBA00048977"/>
    </source>
</evidence>
<evidence type="ECO:0000256" key="10">
    <source>
        <dbReference type="ARBA" id="ARBA00023157"/>
    </source>
</evidence>
<name>A0ABQ8M7L7_LABRO</name>
<feature type="compositionally biased region" description="Basic and acidic residues" evidence="21">
    <location>
        <begin position="1508"/>
        <end position="1524"/>
    </location>
</feature>
<comment type="similarity">
    <text evidence="12">Belongs to the protein kinase superfamily. Ser/Thr protein kinase family. GCN2 subfamily.</text>
</comment>
<dbReference type="InterPro" id="IPR054521">
    <property type="entry name" value="HRI2_3H"/>
</dbReference>
<feature type="domain" description="Protein kinase" evidence="22">
    <location>
        <begin position="169"/>
        <end position="599"/>
    </location>
</feature>
<feature type="compositionally biased region" description="Low complexity" evidence="21">
    <location>
        <begin position="1275"/>
        <end position="1314"/>
    </location>
</feature>
<evidence type="ECO:0000256" key="21">
    <source>
        <dbReference type="SAM" id="MobiDB-lite"/>
    </source>
</evidence>
<feature type="domain" description="USP" evidence="23">
    <location>
        <begin position="735"/>
        <end position="1008"/>
    </location>
</feature>
<dbReference type="InterPro" id="IPR000719">
    <property type="entry name" value="Prot_kinase_dom"/>
</dbReference>
<feature type="region of interest" description="Disordered" evidence="21">
    <location>
        <begin position="635"/>
        <end position="676"/>
    </location>
</feature>
<dbReference type="SUPFAM" id="SSF54001">
    <property type="entry name" value="Cysteine proteinases"/>
    <property type="match status" value="1"/>
</dbReference>
<evidence type="ECO:0000256" key="12">
    <source>
        <dbReference type="ARBA" id="ARBA00037982"/>
    </source>
</evidence>
<gene>
    <name evidence="24" type="ORF">H4Q32_016656</name>
</gene>
<dbReference type="InterPro" id="IPR011009">
    <property type="entry name" value="Kinase-like_dom_sf"/>
</dbReference>
<evidence type="ECO:0000256" key="15">
    <source>
        <dbReference type="ARBA" id="ARBA00042914"/>
    </source>
</evidence>
<feature type="compositionally biased region" description="Polar residues" evidence="21">
    <location>
        <begin position="1221"/>
        <end position="1238"/>
    </location>
</feature>
<evidence type="ECO:0000256" key="6">
    <source>
        <dbReference type="ARBA" id="ARBA00022741"/>
    </source>
</evidence>
<dbReference type="Gene3D" id="3.30.200.20">
    <property type="entry name" value="Phosphorylase Kinase, domain 1"/>
    <property type="match status" value="1"/>
</dbReference>
<dbReference type="InterPro" id="IPR008271">
    <property type="entry name" value="Ser/Thr_kinase_AS"/>
</dbReference>
<dbReference type="PROSITE" id="PS00108">
    <property type="entry name" value="PROTEIN_KINASE_ST"/>
    <property type="match status" value="1"/>
</dbReference>
<evidence type="ECO:0000256" key="4">
    <source>
        <dbReference type="ARBA" id="ARBA00022679"/>
    </source>
</evidence>
<feature type="binding site" evidence="19">
    <location>
        <position position="204"/>
    </location>
    <ligand>
        <name>ATP</name>
        <dbReference type="ChEBI" id="CHEBI:30616"/>
    </ligand>
</feature>
<feature type="compositionally biased region" description="Basic and acidic residues" evidence="21">
    <location>
        <begin position="1564"/>
        <end position="1575"/>
    </location>
</feature>
<evidence type="ECO:0000256" key="17">
    <source>
        <dbReference type="ARBA" id="ARBA00048659"/>
    </source>
</evidence>
<evidence type="ECO:0000256" key="5">
    <source>
        <dbReference type="ARBA" id="ARBA00022737"/>
    </source>
</evidence>
<feature type="region of interest" description="Disordered" evidence="21">
    <location>
        <begin position="1058"/>
        <end position="1115"/>
    </location>
</feature>
<keyword evidence="4" id="KW-0808">Transferase</keyword>
<feature type="compositionally biased region" description="Low complexity" evidence="21">
    <location>
        <begin position="1144"/>
        <end position="1163"/>
    </location>
</feature>
<evidence type="ECO:0000259" key="23">
    <source>
        <dbReference type="PROSITE" id="PS50235"/>
    </source>
</evidence>
<evidence type="ECO:0000256" key="8">
    <source>
        <dbReference type="ARBA" id="ARBA00022840"/>
    </source>
</evidence>
<dbReference type="GO" id="GO:0016787">
    <property type="term" value="F:hydrolase activity"/>
    <property type="evidence" value="ECO:0007669"/>
    <property type="project" value="UniProtKB-KW"/>
</dbReference>
<dbReference type="InterPro" id="IPR028889">
    <property type="entry name" value="USP"/>
</dbReference>
<dbReference type="Pfam" id="PF00069">
    <property type="entry name" value="Pkinase"/>
    <property type="match status" value="2"/>
</dbReference>
<dbReference type="EMBL" id="JACTAM010000012">
    <property type="protein sequence ID" value="KAI2658561.1"/>
    <property type="molecule type" value="Genomic_DNA"/>
</dbReference>
<keyword evidence="6 19" id="KW-0547">Nucleotide-binding</keyword>
<comment type="catalytic activity">
    <reaction evidence="17">
        <text>L-threonyl-[protein] + ATP = O-phospho-L-threonyl-[protein] + ADP + H(+)</text>
        <dbReference type="Rhea" id="RHEA:46608"/>
        <dbReference type="Rhea" id="RHEA-COMP:11060"/>
        <dbReference type="Rhea" id="RHEA-COMP:11605"/>
        <dbReference type="ChEBI" id="CHEBI:15378"/>
        <dbReference type="ChEBI" id="CHEBI:30013"/>
        <dbReference type="ChEBI" id="CHEBI:30616"/>
        <dbReference type="ChEBI" id="CHEBI:61977"/>
        <dbReference type="ChEBI" id="CHEBI:456216"/>
        <dbReference type="EC" id="2.7.11.1"/>
    </reaction>
    <physiologicalReaction direction="left-to-right" evidence="17">
        <dbReference type="Rhea" id="RHEA:46609"/>
    </physiologicalReaction>
</comment>
<evidence type="ECO:0000256" key="20">
    <source>
        <dbReference type="SAM" id="Coils"/>
    </source>
</evidence>
<feature type="compositionally biased region" description="Low complexity" evidence="21">
    <location>
        <begin position="1089"/>
        <end position="1106"/>
    </location>
</feature>
<feature type="region of interest" description="Disordered" evidence="21">
    <location>
        <begin position="1130"/>
        <end position="1314"/>
    </location>
</feature>
<evidence type="ECO:0000256" key="19">
    <source>
        <dbReference type="PROSITE-ProRule" id="PRU10141"/>
    </source>
</evidence>
<dbReference type="EC" id="2.7.11.1" evidence="1"/>
<evidence type="ECO:0000313" key="24">
    <source>
        <dbReference type="EMBL" id="KAI2658561.1"/>
    </source>
</evidence>
<keyword evidence="8 19" id="KW-0067">ATP-binding</keyword>
<dbReference type="PANTHER" id="PTHR11042">
    <property type="entry name" value="EUKARYOTIC TRANSLATION INITIATION FACTOR 2-ALPHA KINASE EIF2-ALPHA KINASE -RELATED"/>
    <property type="match status" value="1"/>
</dbReference>
<dbReference type="Pfam" id="PF00443">
    <property type="entry name" value="UCH"/>
    <property type="match status" value="1"/>
</dbReference>
<feature type="compositionally biased region" description="Basic and acidic residues" evidence="21">
    <location>
        <begin position="638"/>
        <end position="652"/>
    </location>
</feature>
<dbReference type="InterPro" id="IPR001394">
    <property type="entry name" value="Peptidase_C19_UCH"/>
</dbReference>
<dbReference type="PANTHER" id="PTHR11042:SF160">
    <property type="entry name" value="EUKARYOTIC TRANSLATION INITIATION FACTOR 2-ALPHA KINASE 1"/>
    <property type="match status" value="1"/>
</dbReference>
<evidence type="ECO:0000256" key="2">
    <source>
        <dbReference type="ARBA" id="ARBA00022527"/>
    </source>
</evidence>
<keyword evidence="24" id="KW-0378">Hydrolase</keyword>
<dbReference type="SMART" id="SM00220">
    <property type="entry name" value="S_TKc"/>
    <property type="match status" value="1"/>
</dbReference>
<dbReference type="InterPro" id="IPR050339">
    <property type="entry name" value="CC_SR_Kinase"/>
</dbReference>
<comment type="caution">
    <text evidence="24">The sequence shown here is derived from an EMBL/GenBank/DDBJ whole genome shotgun (WGS) entry which is preliminary data.</text>
</comment>
<feature type="compositionally biased region" description="Basic and acidic residues" evidence="21">
    <location>
        <begin position="1484"/>
        <end position="1498"/>
    </location>
</feature>
<keyword evidence="9" id="KW-0832">Ubl conjugation</keyword>
<evidence type="ECO:0000256" key="3">
    <source>
        <dbReference type="ARBA" id="ARBA00022553"/>
    </source>
</evidence>
<dbReference type="Gene3D" id="3.90.70.10">
    <property type="entry name" value="Cysteine proteinases"/>
    <property type="match status" value="2"/>
</dbReference>
<evidence type="ECO:0000256" key="1">
    <source>
        <dbReference type="ARBA" id="ARBA00012513"/>
    </source>
</evidence>
<comment type="subunit">
    <text evidence="16">Synthesized in an inactive form that binds to the N-terminal domain of CDC37. Has to be associated with a multiprotein complex containing Hsp90, CDC37 and PPP5C for maturation and activation by autophosphorylation. The phosphatase PPP5C modulates this activation. Homodimer; homodimerizes in presence of heme, forming a disulfide-linked inactive homodimer. Interacts with DELE1; binds both to full-length DELE1 and processed form of DELE1 (S-DELE1) in response to stress, leading to activate its protein kinase activity and trigger the integrated stress response (ISR).</text>
</comment>
<keyword evidence="7" id="KW-0418">Kinase</keyword>
<evidence type="ECO:0000256" key="14">
    <source>
        <dbReference type="ARBA" id="ARBA00042456"/>
    </source>
</evidence>
<keyword evidence="3" id="KW-0597">Phosphoprotein</keyword>
<evidence type="ECO:0000259" key="22">
    <source>
        <dbReference type="PROSITE" id="PS50011"/>
    </source>
</evidence>
<accession>A0ABQ8M7L7</accession>
<dbReference type="CDD" id="cd14049">
    <property type="entry name" value="STKc_EIF2AK1_HRI"/>
    <property type="match status" value="1"/>
</dbReference>
<keyword evidence="20" id="KW-0175">Coiled coil</keyword>
<dbReference type="InterPro" id="IPR038765">
    <property type="entry name" value="Papain-like_cys_pep_sf"/>
</dbReference>
<evidence type="ECO:0000313" key="25">
    <source>
        <dbReference type="Proteomes" id="UP000830375"/>
    </source>
</evidence>
<feature type="compositionally biased region" description="Polar residues" evidence="21">
    <location>
        <begin position="1164"/>
        <end position="1174"/>
    </location>
</feature>
<feature type="compositionally biased region" description="Basic and acidic residues" evidence="21">
    <location>
        <begin position="1597"/>
        <end position="1636"/>
    </location>
</feature>
<keyword evidence="2" id="KW-0723">Serine/threonine-protein kinase</keyword>
<dbReference type="Pfam" id="PF22949">
    <property type="entry name" value="HRI2_3H"/>
    <property type="match status" value="1"/>
</dbReference>
<feature type="compositionally biased region" description="Basic and acidic residues" evidence="21">
    <location>
        <begin position="1372"/>
        <end position="1421"/>
    </location>
</feature>
<dbReference type="PROSITE" id="PS00107">
    <property type="entry name" value="PROTEIN_KINASE_ATP"/>
    <property type="match status" value="1"/>
</dbReference>
<dbReference type="InterPro" id="IPR018200">
    <property type="entry name" value="USP_CS"/>
</dbReference>
<dbReference type="PROSITE" id="PS00973">
    <property type="entry name" value="USP_2"/>
    <property type="match status" value="1"/>
</dbReference>
<evidence type="ECO:0000256" key="16">
    <source>
        <dbReference type="ARBA" id="ARBA00046654"/>
    </source>
</evidence>
<dbReference type="PROSITE" id="PS00972">
    <property type="entry name" value="USP_1"/>
    <property type="match status" value="1"/>
</dbReference>
<protein>
    <recommendedName>
        <fullName evidence="13">Eukaryotic translation initiation factor 2-alpha kinase 1</fullName>
        <ecNumber evidence="1">2.7.11.1</ecNumber>
    </recommendedName>
    <alternativeName>
        <fullName evidence="15">Heme-regulated eukaryotic initiation factor eIF-2-alpha kinase</fullName>
    </alternativeName>
    <alternativeName>
        <fullName evidence="14">Hemin-sensitive initiation factor 2-alpha kinase</fullName>
    </alternativeName>
</protein>
<dbReference type="CDD" id="cd02661">
    <property type="entry name" value="Peptidase_C19E"/>
    <property type="match status" value="1"/>
</dbReference>
<comment type="catalytic activity">
    <reaction evidence="18">
        <text>L-seryl-[protein] + ATP = O-phospho-L-seryl-[protein] + ADP + H(+)</text>
        <dbReference type="Rhea" id="RHEA:17989"/>
        <dbReference type="Rhea" id="RHEA-COMP:9863"/>
        <dbReference type="Rhea" id="RHEA-COMP:11604"/>
        <dbReference type="ChEBI" id="CHEBI:15378"/>
        <dbReference type="ChEBI" id="CHEBI:29999"/>
        <dbReference type="ChEBI" id="CHEBI:30616"/>
        <dbReference type="ChEBI" id="CHEBI:83421"/>
        <dbReference type="ChEBI" id="CHEBI:456216"/>
        <dbReference type="EC" id="2.7.11.1"/>
    </reaction>
    <physiologicalReaction direction="left-to-right" evidence="18">
        <dbReference type="Rhea" id="RHEA:17990"/>
    </physiologicalReaction>
</comment>
<dbReference type="InterPro" id="IPR017441">
    <property type="entry name" value="Protein_kinase_ATP_BS"/>
</dbReference>
<proteinExistence type="inferred from homology"/>
<keyword evidence="11" id="KW-0652">Protein synthesis inhibitor</keyword>
<feature type="compositionally biased region" description="Basic residues" evidence="21">
    <location>
        <begin position="1472"/>
        <end position="1483"/>
    </location>
</feature>
<feature type="compositionally biased region" description="Polar residues" evidence="21">
    <location>
        <begin position="1058"/>
        <end position="1069"/>
    </location>
</feature>
<keyword evidence="5" id="KW-0677">Repeat</keyword>
<feature type="compositionally biased region" description="Polar residues" evidence="21">
    <location>
        <begin position="1134"/>
        <end position="1143"/>
    </location>
</feature>
<evidence type="ECO:0000256" key="13">
    <source>
        <dbReference type="ARBA" id="ARBA00040433"/>
    </source>
</evidence>
<feature type="compositionally biased region" description="Basic and acidic residues" evidence="21">
    <location>
        <begin position="1428"/>
        <end position="1471"/>
    </location>
</feature>
<dbReference type="PROSITE" id="PS50235">
    <property type="entry name" value="USP_3"/>
    <property type="match status" value="1"/>
</dbReference>
<dbReference type="Proteomes" id="UP000830375">
    <property type="component" value="Unassembled WGS sequence"/>
</dbReference>
<feature type="coiled-coil region" evidence="20">
    <location>
        <begin position="606"/>
        <end position="633"/>
    </location>
</feature>
<feature type="region of interest" description="Disordered" evidence="21">
    <location>
        <begin position="1355"/>
        <end position="1636"/>
    </location>
</feature>
<feature type="compositionally biased region" description="Basic residues" evidence="21">
    <location>
        <begin position="1584"/>
        <end position="1596"/>
    </location>
</feature>
<keyword evidence="25" id="KW-1185">Reference proteome</keyword>
<reference evidence="24 25" key="1">
    <citation type="submission" date="2022-01" db="EMBL/GenBank/DDBJ databases">
        <title>A high-quality chromosome-level genome assembly of rohu carp, Labeo rohita.</title>
        <authorList>
            <person name="Arick M.A. II"/>
            <person name="Hsu C.-Y."/>
            <person name="Magbanua Z."/>
            <person name="Pechanova O."/>
            <person name="Grover C."/>
            <person name="Miller E."/>
            <person name="Thrash A."/>
            <person name="Ezzel L."/>
            <person name="Alam S."/>
            <person name="Benzie J."/>
            <person name="Hamilton M."/>
            <person name="Karsi A."/>
            <person name="Lawrence M.L."/>
            <person name="Peterson D.G."/>
        </authorList>
    </citation>
    <scope>NUCLEOTIDE SEQUENCE [LARGE SCALE GENOMIC DNA]</scope>
    <source>
        <strain evidence="25">BAU-BD-2019</strain>
        <tissue evidence="24">Blood</tissue>
    </source>
</reference>